<dbReference type="EMBL" id="KI394460">
    <property type="protein sequence ID" value="ERN02958.1"/>
    <property type="molecule type" value="Genomic_DNA"/>
</dbReference>
<proteinExistence type="predicted"/>
<dbReference type="Gramene" id="ERN02958">
    <property type="protein sequence ID" value="ERN02958"/>
    <property type="gene ID" value="AMTR_s00134p00047110"/>
</dbReference>
<dbReference type="HOGENOM" id="CLU_2870608_0_0_1"/>
<accession>W1P4V7</accession>
<dbReference type="AlphaFoldDB" id="W1P4V7"/>
<gene>
    <name evidence="1" type="ORF">AMTR_s00134p00047110</name>
</gene>
<dbReference type="Proteomes" id="UP000017836">
    <property type="component" value="Unassembled WGS sequence"/>
</dbReference>
<evidence type="ECO:0000313" key="2">
    <source>
        <dbReference type="Proteomes" id="UP000017836"/>
    </source>
</evidence>
<protein>
    <submittedName>
        <fullName evidence="1">Uncharacterized protein</fullName>
    </submittedName>
</protein>
<organism evidence="1 2">
    <name type="scientific">Amborella trichopoda</name>
    <dbReference type="NCBI Taxonomy" id="13333"/>
    <lineage>
        <taxon>Eukaryota</taxon>
        <taxon>Viridiplantae</taxon>
        <taxon>Streptophyta</taxon>
        <taxon>Embryophyta</taxon>
        <taxon>Tracheophyta</taxon>
        <taxon>Spermatophyta</taxon>
        <taxon>Magnoliopsida</taxon>
        <taxon>Amborellales</taxon>
        <taxon>Amborellaceae</taxon>
        <taxon>Amborella</taxon>
    </lineage>
</organism>
<reference evidence="2" key="1">
    <citation type="journal article" date="2013" name="Science">
        <title>The Amborella genome and the evolution of flowering plants.</title>
        <authorList>
            <consortium name="Amborella Genome Project"/>
        </authorList>
    </citation>
    <scope>NUCLEOTIDE SEQUENCE [LARGE SCALE GENOMIC DNA]</scope>
</reference>
<keyword evidence="2" id="KW-1185">Reference proteome</keyword>
<name>W1P4V7_AMBTC</name>
<evidence type="ECO:0000313" key="1">
    <source>
        <dbReference type="EMBL" id="ERN02958.1"/>
    </source>
</evidence>
<sequence>MDVGKVTQIIGRYVLKGDPSCTQHPRQFCWVGAGEAHDDKRAVMGARGRAGECPVNRPSEGAWQ</sequence>